<organism evidence="3 4">
    <name type="scientific">Daphnia pulex</name>
    <name type="common">Water flea</name>
    <dbReference type="NCBI Taxonomy" id="6669"/>
    <lineage>
        <taxon>Eukaryota</taxon>
        <taxon>Metazoa</taxon>
        <taxon>Ecdysozoa</taxon>
        <taxon>Arthropoda</taxon>
        <taxon>Crustacea</taxon>
        <taxon>Branchiopoda</taxon>
        <taxon>Diplostraca</taxon>
        <taxon>Cladocera</taxon>
        <taxon>Anomopoda</taxon>
        <taxon>Daphniidae</taxon>
        <taxon>Daphnia</taxon>
    </lineage>
</organism>
<evidence type="ECO:0000256" key="1">
    <source>
        <dbReference type="SAM" id="MobiDB-lite"/>
    </source>
</evidence>
<protein>
    <submittedName>
        <fullName evidence="3">Uncharacterized protein</fullName>
    </submittedName>
</protein>
<dbReference type="AlphaFoldDB" id="E9G2D0"/>
<dbReference type="EMBL" id="GL732530">
    <property type="protein sequence ID" value="EFX86330.1"/>
    <property type="molecule type" value="Genomic_DNA"/>
</dbReference>
<dbReference type="HOGENOM" id="CLU_1410162_0_0_1"/>
<feature type="compositionally biased region" description="Acidic residues" evidence="1">
    <location>
        <begin position="67"/>
        <end position="79"/>
    </location>
</feature>
<feature type="transmembrane region" description="Helical" evidence="2">
    <location>
        <begin position="118"/>
        <end position="136"/>
    </location>
</feature>
<feature type="region of interest" description="Disordered" evidence="1">
    <location>
        <begin position="1"/>
        <end position="88"/>
    </location>
</feature>
<sequence length="193" mass="21634">MDTEKTQLPLIPKASSSEVPKTTKSPSTVSTVSDPSLNTETTVIDEDFGLDDNFGSADKPPIKTADEDPQSYEVGDDMDKEEKGMDKQDERIPVETQKTVPSYDLPSEIDGDPINTHFLFYFIAFVILSACGYMMFMRRKYLIALVLEGRSNSSRRRTSSLRERPSSGNYRKLVNNLEEAITSNSVKNSNVIY</sequence>
<dbReference type="KEGG" id="dpx:DAPPUDRAFT_236953"/>
<evidence type="ECO:0000256" key="2">
    <source>
        <dbReference type="SAM" id="Phobius"/>
    </source>
</evidence>
<feature type="compositionally biased region" description="Low complexity" evidence="1">
    <location>
        <begin position="19"/>
        <end position="33"/>
    </location>
</feature>
<proteinExistence type="predicted"/>
<evidence type="ECO:0000313" key="4">
    <source>
        <dbReference type="Proteomes" id="UP000000305"/>
    </source>
</evidence>
<dbReference type="Pfam" id="PF17818">
    <property type="entry name" value="KCT2"/>
    <property type="match status" value="1"/>
</dbReference>
<keyword evidence="2" id="KW-0812">Transmembrane</keyword>
<dbReference type="InParanoid" id="E9G2D0"/>
<dbReference type="InterPro" id="IPR037645">
    <property type="entry name" value="KCT2"/>
</dbReference>
<evidence type="ECO:0000313" key="3">
    <source>
        <dbReference type="EMBL" id="EFX86330.1"/>
    </source>
</evidence>
<gene>
    <name evidence="3" type="ORF">DAPPUDRAFT_236953</name>
</gene>
<dbReference type="OrthoDB" id="6365821at2759"/>
<dbReference type="PANTHER" id="PTHR16502">
    <property type="entry name" value="KERATINOCYTE-ASSOCIATED TRANSMEMBRANE PROTEIN 2"/>
    <property type="match status" value="1"/>
</dbReference>
<reference evidence="3 4" key="1">
    <citation type="journal article" date="2011" name="Science">
        <title>The ecoresponsive genome of Daphnia pulex.</title>
        <authorList>
            <person name="Colbourne J.K."/>
            <person name="Pfrender M.E."/>
            <person name="Gilbert D."/>
            <person name="Thomas W.K."/>
            <person name="Tucker A."/>
            <person name="Oakley T.H."/>
            <person name="Tokishita S."/>
            <person name="Aerts A."/>
            <person name="Arnold G.J."/>
            <person name="Basu M.K."/>
            <person name="Bauer D.J."/>
            <person name="Caceres C.E."/>
            <person name="Carmel L."/>
            <person name="Casola C."/>
            <person name="Choi J.H."/>
            <person name="Detter J.C."/>
            <person name="Dong Q."/>
            <person name="Dusheyko S."/>
            <person name="Eads B.D."/>
            <person name="Frohlich T."/>
            <person name="Geiler-Samerotte K.A."/>
            <person name="Gerlach D."/>
            <person name="Hatcher P."/>
            <person name="Jogdeo S."/>
            <person name="Krijgsveld J."/>
            <person name="Kriventseva E.V."/>
            <person name="Kultz D."/>
            <person name="Laforsch C."/>
            <person name="Lindquist E."/>
            <person name="Lopez J."/>
            <person name="Manak J.R."/>
            <person name="Muller J."/>
            <person name="Pangilinan J."/>
            <person name="Patwardhan R.P."/>
            <person name="Pitluck S."/>
            <person name="Pritham E.J."/>
            <person name="Rechtsteiner A."/>
            <person name="Rho M."/>
            <person name="Rogozin I.B."/>
            <person name="Sakarya O."/>
            <person name="Salamov A."/>
            <person name="Schaack S."/>
            <person name="Shapiro H."/>
            <person name="Shiga Y."/>
            <person name="Skalitzky C."/>
            <person name="Smith Z."/>
            <person name="Souvorov A."/>
            <person name="Sung W."/>
            <person name="Tang Z."/>
            <person name="Tsuchiya D."/>
            <person name="Tu H."/>
            <person name="Vos H."/>
            <person name="Wang M."/>
            <person name="Wolf Y.I."/>
            <person name="Yamagata H."/>
            <person name="Yamada T."/>
            <person name="Ye Y."/>
            <person name="Shaw J.R."/>
            <person name="Andrews J."/>
            <person name="Crease T.J."/>
            <person name="Tang H."/>
            <person name="Lucas S.M."/>
            <person name="Robertson H.M."/>
            <person name="Bork P."/>
            <person name="Koonin E.V."/>
            <person name="Zdobnov E.M."/>
            <person name="Grigoriev I.V."/>
            <person name="Lynch M."/>
            <person name="Boore J.L."/>
        </authorList>
    </citation>
    <scope>NUCLEOTIDE SEQUENCE [LARGE SCALE GENOMIC DNA]</scope>
</reference>
<keyword evidence="2" id="KW-1133">Transmembrane helix</keyword>
<dbReference type="PANTHER" id="PTHR16502:SF0">
    <property type="entry name" value="KERATINOCYTE-ASSOCIATED TRANSMEMBRANE PROTEIN 2"/>
    <property type="match status" value="1"/>
</dbReference>
<accession>E9G2D0</accession>
<keyword evidence="2" id="KW-0472">Membrane</keyword>
<name>E9G2D0_DAPPU</name>
<dbReference type="Proteomes" id="UP000000305">
    <property type="component" value="Unassembled WGS sequence"/>
</dbReference>
<keyword evidence="4" id="KW-1185">Reference proteome</keyword>